<dbReference type="Proteomes" id="UP000275925">
    <property type="component" value="Unassembled WGS sequence"/>
</dbReference>
<dbReference type="InterPro" id="IPR050664">
    <property type="entry name" value="Octanoyltrans_LipM/LipL"/>
</dbReference>
<dbReference type="InterPro" id="IPR045864">
    <property type="entry name" value="aa-tRNA-synth_II/BPL/LPL"/>
</dbReference>
<keyword evidence="2" id="KW-0436">Ligase</keyword>
<dbReference type="PROSITE" id="PS51733">
    <property type="entry name" value="BPL_LPL_CATALYTIC"/>
    <property type="match status" value="1"/>
</dbReference>
<dbReference type="GO" id="GO:0016874">
    <property type="term" value="F:ligase activity"/>
    <property type="evidence" value="ECO:0007669"/>
    <property type="project" value="UniProtKB-KW"/>
</dbReference>
<dbReference type="EMBL" id="BGZO01000001">
    <property type="protein sequence ID" value="GBR75347.1"/>
    <property type="molecule type" value="Genomic_DNA"/>
</dbReference>
<keyword evidence="3" id="KW-1185">Reference proteome</keyword>
<dbReference type="SUPFAM" id="SSF55681">
    <property type="entry name" value="Class II aaRS and biotin synthetases"/>
    <property type="match status" value="1"/>
</dbReference>
<dbReference type="InterPro" id="IPR004143">
    <property type="entry name" value="BPL_LPL_catalytic"/>
</dbReference>
<evidence type="ECO:0000313" key="2">
    <source>
        <dbReference type="EMBL" id="GBR75347.1"/>
    </source>
</evidence>
<gene>
    <name evidence="2" type="primary">lipB</name>
    <name evidence="2" type="ORF">NO2_0030</name>
</gene>
<dbReference type="PANTHER" id="PTHR43679:SF2">
    <property type="entry name" value="OCTANOYL-[GCVH]:PROTEIN N-OCTANOYLTRANSFERASE"/>
    <property type="match status" value="1"/>
</dbReference>
<evidence type="ECO:0000259" key="1">
    <source>
        <dbReference type="PROSITE" id="PS51733"/>
    </source>
</evidence>
<sequence length="231" mass="25874">MNISIEIDYPRGAAENMRRDETAFSWRENGILSGAYLRFYSWRAPAISLGYAQEPEKVFAVRKAQEQGVELTRRITGGGLVLHQPQELTYCLVAPLNFWPEGILLSCKAVSGIFIAALRKMKIRARLAANPGGGDDFARDICFLRPAKYEVVAGGRKLLGSAQKRGRFYLLQHGSLPLTPIWPGFAELLDIRHIRRNSTNMQSLTGQTYRYQDVAQIIAAEFQRAEFPPGG</sequence>
<dbReference type="AlphaFoldDB" id="A0A388TEC5"/>
<organism evidence="2 3">
    <name type="scientific">Candidatus Termititenax persephonae</name>
    <dbReference type="NCBI Taxonomy" id="2218525"/>
    <lineage>
        <taxon>Bacteria</taxon>
        <taxon>Bacillati</taxon>
        <taxon>Candidatus Margulisiibacteriota</taxon>
        <taxon>Candidatus Termititenacia</taxon>
        <taxon>Candidatus Termititenacales</taxon>
        <taxon>Candidatus Termititenacaceae</taxon>
        <taxon>Candidatus Termititenax</taxon>
    </lineage>
</organism>
<reference evidence="2 3" key="1">
    <citation type="journal article" date="2019" name="ISME J.">
        <title>Genome analyses of uncultured TG2/ZB3 bacteria in 'Margulisbacteria' specifically attached to ectosymbiotic spirochetes of protists in the termite gut.</title>
        <authorList>
            <person name="Utami Y.D."/>
            <person name="Kuwahara H."/>
            <person name="Igai K."/>
            <person name="Murakami T."/>
            <person name="Sugaya K."/>
            <person name="Morikawa T."/>
            <person name="Nagura Y."/>
            <person name="Yuki M."/>
            <person name="Deevong P."/>
            <person name="Inoue T."/>
            <person name="Kihara K."/>
            <person name="Lo N."/>
            <person name="Yamada A."/>
            <person name="Ohkuma M."/>
            <person name="Hongoh Y."/>
        </authorList>
    </citation>
    <scope>NUCLEOTIDE SEQUENCE [LARGE SCALE GENOMIC DNA]</scope>
    <source>
        <strain evidence="2">NkOx7-02</strain>
    </source>
</reference>
<accession>A0A388TEC5</accession>
<dbReference type="PANTHER" id="PTHR43679">
    <property type="entry name" value="OCTANOYLTRANSFERASE LIPM-RELATED"/>
    <property type="match status" value="1"/>
</dbReference>
<comment type="caution">
    <text evidence="2">The sequence shown here is derived from an EMBL/GenBank/DDBJ whole genome shotgun (WGS) entry which is preliminary data.</text>
</comment>
<protein>
    <submittedName>
        <fullName evidence="2">Lipoate-protein ligase</fullName>
    </submittedName>
</protein>
<name>A0A388TEC5_9BACT</name>
<dbReference type="Pfam" id="PF21948">
    <property type="entry name" value="LplA-B_cat"/>
    <property type="match status" value="1"/>
</dbReference>
<feature type="domain" description="BPL/LPL catalytic" evidence="1">
    <location>
        <begin position="31"/>
        <end position="230"/>
    </location>
</feature>
<proteinExistence type="predicted"/>
<evidence type="ECO:0000313" key="3">
    <source>
        <dbReference type="Proteomes" id="UP000275925"/>
    </source>
</evidence>
<dbReference type="Gene3D" id="3.30.930.10">
    <property type="entry name" value="Bira Bifunctional Protein, Domain 2"/>
    <property type="match status" value="1"/>
</dbReference>